<dbReference type="GO" id="GO:0005886">
    <property type="term" value="C:plasma membrane"/>
    <property type="evidence" value="ECO:0007669"/>
    <property type="project" value="UniProtKB-SubCell"/>
</dbReference>
<comment type="subcellular location">
    <subcellularLocation>
        <location evidence="1">Cell membrane</location>
        <topology evidence="1">Multi-pass membrane protein</topology>
    </subcellularLocation>
</comment>
<keyword evidence="9" id="KW-1185">Reference proteome</keyword>
<dbReference type="EMBL" id="FRAH01000025">
    <property type="protein sequence ID" value="SHK38278.1"/>
    <property type="molecule type" value="Genomic_DNA"/>
</dbReference>
<reference evidence="8 9" key="1">
    <citation type="submission" date="2016-11" db="EMBL/GenBank/DDBJ databases">
        <authorList>
            <person name="Jaros S."/>
            <person name="Januszkiewicz K."/>
            <person name="Wedrychowicz H."/>
        </authorList>
    </citation>
    <scope>NUCLEOTIDE SEQUENCE [LARGE SCALE GENOMIC DNA]</scope>
    <source>
        <strain evidence="8 9">DSM 14214</strain>
    </source>
</reference>
<dbReference type="GeneID" id="78176529"/>
<dbReference type="Proteomes" id="UP000183975">
    <property type="component" value="Unassembled WGS sequence"/>
</dbReference>
<dbReference type="OrthoDB" id="9799219at2"/>
<dbReference type="AlphaFoldDB" id="A0A1M6S168"/>
<keyword evidence="6 7" id="KW-0472">Membrane</keyword>
<comment type="similarity">
    <text evidence="2">Belongs to the CPA3 antiporters (TC 2.A.63) subunit C family.</text>
</comment>
<evidence type="ECO:0000256" key="3">
    <source>
        <dbReference type="ARBA" id="ARBA00022475"/>
    </source>
</evidence>
<dbReference type="PANTHER" id="PTHR34583:SF2">
    <property type="entry name" value="ANTIPORTER SUBUNIT MNHC2-RELATED"/>
    <property type="match status" value="1"/>
</dbReference>
<dbReference type="InterPro" id="IPR050601">
    <property type="entry name" value="CPA3_antiporter_subunitC"/>
</dbReference>
<protein>
    <submittedName>
        <fullName evidence="8">Multisubunit sodium/proton antiporter, MrpC subunit (TC 2.A.63.1)</fullName>
    </submittedName>
</protein>
<organism evidence="8 9">
    <name type="scientific">Anaerotignum lactatifermentans DSM 14214</name>
    <dbReference type="NCBI Taxonomy" id="1121323"/>
    <lineage>
        <taxon>Bacteria</taxon>
        <taxon>Bacillati</taxon>
        <taxon>Bacillota</taxon>
        <taxon>Clostridia</taxon>
        <taxon>Lachnospirales</taxon>
        <taxon>Anaerotignaceae</taxon>
        <taxon>Anaerotignum</taxon>
    </lineage>
</organism>
<keyword evidence="3" id="KW-1003">Cell membrane</keyword>
<name>A0A1M6S168_9FIRM</name>
<keyword evidence="5 7" id="KW-1133">Transmembrane helix</keyword>
<feature type="transmembrane region" description="Helical" evidence="7">
    <location>
        <begin position="78"/>
        <end position="99"/>
    </location>
</feature>
<evidence type="ECO:0000256" key="4">
    <source>
        <dbReference type="ARBA" id="ARBA00022692"/>
    </source>
</evidence>
<dbReference type="RefSeq" id="WP_072850776.1">
    <property type="nucleotide sequence ID" value="NZ_FRAH01000025.1"/>
</dbReference>
<dbReference type="PANTHER" id="PTHR34583">
    <property type="entry name" value="ANTIPORTER SUBUNIT MNHC2-RELATED"/>
    <property type="match status" value="1"/>
</dbReference>
<gene>
    <name evidence="8" type="ORF">SAMN02745138_01628</name>
</gene>
<feature type="transmembrane region" description="Helical" evidence="7">
    <location>
        <begin position="35"/>
        <end position="54"/>
    </location>
</feature>
<evidence type="ECO:0000256" key="6">
    <source>
        <dbReference type="ARBA" id="ARBA00023136"/>
    </source>
</evidence>
<keyword evidence="4 7" id="KW-0812">Transmembrane</keyword>
<evidence type="ECO:0000256" key="2">
    <source>
        <dbReference type="ARBA" id="ARBA00010388"/>
    </source>
</evidence>
<evidence type="ECO:0000313" key="8">
    <source>
        <dbReference type="EMBL" id="SHK38278.1"/>
    </source>
</evidence>
<sequence length="124" mass="13772">MSHLLINYYEAASVILFGIGFMNLLLQNNLIKKFIGLNIMDTAVYLFLAAKGYINGRVAPILSNGIIDADYYINPVPAGLVLTGIVVSVSITAFSLALVQRLYKHYGTLNMDEIMRLSREREGE</sequence>
<dbReference type="InterPro" id="IPR039428">
    <property type="entry name" value="NUOK/Mnh_C1-like"/>
</dbReference>
<evidence type="ECO:0000256" key="5">
    <source>
        <dbReference type="ARBA" id="ARBA00022989"/>
    </source>
</evidence>
<feature type="transmembrane region" description="Helical" evidence="7">
    <location>
        <begin position="6"/>
        <end position="26"/>
    </location>
</feature>
<dbReference type="Pfam" id="PF00420">
    <property type="entry name" value="Oxidored_q2"/>
    <property type="match status" value="1"/>
</dbReference>
<evidence type="ECO:0000256" key="1">
    <source>
        <dbReference type="ARBA" id="ARBA00004651"/>
    </source>
</evidence>
<accession>A0A1M6S168</accession>
<evidence type="ECO:0000313" key="9">
    <source>
        <dbReference type="Proteomes" id="UP000183975"/>
    </source>
</evidence>
<dbReference type="Gene3D" id="1.10.287.3510">
    <property type="match status" value="1"/>
</dbReference>
<proteinExistence type="inferred from homology"/>
<evidence type="ECO:0000256" key="7">
    <source>
        <dbReference type="SAM" id="Phobius"/>
    </source>
</evidence>